<keyword evidence="2" id="KW-1185">Reference proteome</keyword>
<dbReference type="STRING" id="1742973.COMA2_20035"/>
<protein>
    <submittedName>
        <fullName evidence="1">Uncharacterized protein</fullName>
    </submittedName>
</protein>
<reference evidence="2" key="1">
    <citation type="submission" date="2015-10" db="EMBL/GenBank/DDBJ databases">
        <authorList>
            <person name="Luecker S."/>
            <person name="Luecker S."/>
        </authorList>
    </citation>
    <scope>NUCLEOTIDE SEQUENCE [LARGE SCALE GENOMIC DNA]</scope>
</reference>
<dbReference type="RefSeq" id="WP_090896421.1">
    <property type="nucleotide sequence ID" value="NZ_CZPZ01000012.1"/>
</dbReference>
<sequence length="139" mass="14532">MNRLSVPGMMMGILSAVLMVGIVAAEAGSPDVIQEQGRAMVRDAEEMVMHGGMGDGKAILHHCAEAAKQARAILKALPPTDEQGKGAAPHLQDVIMYCKRVAEMGDRVDPGASLNPAAKARAAAREAMKQLLAMKDSGA</sequence>
<accession>A0A0S4LEB0</accession>
<evidence type="ECO:0000313" key="2">
    <source>
        <dbReference type="Proteomes" id="UP000198736"/>
    </source>
</evidence>
<dbReference type="AlphaFoldDB" id="A0A0S4LEB0"/>
<gene>
    <name evidence="1" type="ORF">COMA2_20035</name>
</gene>
<dbReference type="Proteomes" id="UP000198736">
    <property type="component" value="Unassembled WGS sequence"/>
</dbReference>
<dbReference type="Gene3D" id="1.20.120.660">
    <property type="entry name" value="IL-4 antagonist (De novo design) like domain"/>
    <property type="match status" value="1"/>
</dbReference>
<organism evidence="1 2">
    <name type="scientific">Candidatus Nitrospira nitrificans</name>
    <dbReference type="NCBI Taxonomy" id="1742973"/>
    <lineage>
        <taxon>Bacteria</taxon>
        <taxon>Pseudomonadati</taxon>
        <taxon>Nitrospirota</taxon>
        <taxon>Nitrospiria</taxon>
        <taxon>Nitrospirales</taxon>
        <taxon>Nitrospiraceae</taxon>
        <taxon>Nitrospira</taxon>
    </lineage>
</organism>
<dbReference type="EMBL" id="CZPZ01000012">
    <property type="protein sequence ID" value="CUS35005.1"/>
    <property type="molecule type" value="Genomic_DNA"/>
</dbReference>
<name>A0A0S4LEB0_9BACT</name>
<dbReference type="OrthoDB" id="9801526at2"/>
<evidence type="ECO:0000313" key="1">
    <source>
        <dbReference type="EMBL" id="CUS35005.1"/>
    </source>
</evidence>
<proteinExistence type="predicted"/>